<dbReference type="PROSITE" id="PS00479">
    <property type="entry name" value="ZF_DAG_PE_1"/>
    <property type="match status" value="1"/>
</dbReference>
<name>A0A9P7USS3_9AGAR</name>
<dbReference type="CDD" id="cd00029">
    <property type="entry name" value="C1"/>
    <property type="match status" value="1"/>
</dbReference>
<feature type="region of interest" description="Disordered" evidence="3">
    <location>
        <begin position="180"/>
        <end position="226"/>
    </location>
</feature>
<feature type="compositionally biased region" description="Basic and acidic residues" evidence="3">
    <location>
        <begin position="180"/>
        <end position="194"/>
    </location>
</feature>
<evidence type="ECO:0000313" key="6">
    <source>
        <dbReference type="Proteomes" id="UP001049176"/>
    </source>
</evidence>
<dbReference type="GO" id="GO:0046872">
    <property type="term" value="F:metal ion binding"/>
    <property type="evidence" value="ECO:0007669"/>
    <property type="project" value="UniProtKB-KW"/>
</dbReference>
<dbReference type="GeneID" id="66077908"/>
<dbReference type="KEGG" id="more:E1B28_008832"/>
<dbReference type="Gene3D" id="3.30.60.20">
    <property type="match status" value="1"/>
</dbReference>
<feature type="region of interest" description="Disordered" evidence="3">
    <location>
        <begin position="51"/>
        <end position="82"/>
    </location>
</feature>
<comment type="caution">
    <text evidence="5">The sequence shown here is derived from an EMBL/GenBank/DDBJ whole genome shotgun (WGS) entry which is preliminary data.</text>
</comment>
<dbReference type="InterPro" id="IPR046349">
    <property type="entry name" value="C1-like_sf"/>
</dbReference>
<accession>A0A9P7USS3</accession>
<dbReference type="Proteomes" id="UP001049176">
    <property type="component" value="Chromosome 5"/>
</dbReference>
<keyword evidence="1" id="KW-0479">Metal-binding</keyword>
<protein>
    <recommendedName>
        <fullName evidence="4">Phorbol-ester/DAG-type domain-containing protein</fullName>
    </recommendedName>
</protein>
<evidence type="ECO:0000259" key="4">
    <source>
        <dbReference type="PROSITE" id="PS50081"/>
    </source>
</evidence>
<feature type="compositionally biased region" description="Low complexity" evidence="3">
    <location>
        <begin position="196"/>
        <end position="208"/>
    </location>
</feature>
<feature type="domain" description="Phorbol-ester/DAG-type" evidence="4">
    <location>
        <begin position="593"/>
        <end position="644"/>
    </location>
</feature>
<evidence type="ECO:0000256" key="2">
    <source>
        <dbReference type="ARBA" id="ARBA00022833"/>
    </source>
</evidence>
<sequence>MSTPANTWSSGRQPGLYIDTSIIQTLNASGETSLSPNSRLPNDIVPSFLVSESPSASEKRPVSPLTKSFKGPPTGSHKEGHSRRAEVRKLLGHVLNQLSHRTMPPTVYDTFDVYGNGKSSAVGDFVKSTIKGGGNFRSTEHVLEDEDGTDVFSTDETFELMVQLRDVLTMARAQGWKMFDDGAPEDRERYRESGARSSSPFRRSLSSLQPIGRRSRSPSPAFGKQDRDPGLLAKCISILSSIVLEDCRFKVASPRPTRPPNALQAMTLEVARFLLYTHRHSPSTISDIAFALIPAFATFPYEICGRLLAFFEECVVRNALAELRLFQGLDSNSLVEEMSEKMDRMAPGAISIQVDEAPDEGSSGTDSSWAQWSTVLSTTLALRSSNAPMQQRISHLLSSFVKPLLAAALERFEMTTEPHSRGDVTYRLHRLVTVIVDLKFDAYLDILEVLAYHTSNAKRPAAHLLATFWPKAIGHVAISRPPVGPIAEITNGRLFQHSSQSHQFVPWRFGCNRSSTPTSAQEHKCNICTHDIEGFGLFCSLCMCSVHLGCYKFPEGNLFLNHSSKSSQKTKRATLYRFSTIPCRESRERRRDKHCLKPVNLFTLTVCSVCREPLWGCRAQGVHCINCLQFVHASCTTSSSFTVCEVTSGSDSPTSVNISWSSLRQTCMKFYADALSLNPGGLRLKSFEDISSISGTLWTQVQLLENGVTHGTLVVDGAAPRSTDYTTQEFELHHVLFWCTELISSGTLAPSPGTMDYVQYNSIQRQDDSLFFDWSYLIFVSAAIKMPLEPTGNASGGLLPVASPVDSGSVEPRGEDVTHPFEIAPLSHLRDVLGREFYFHCDIAAIFMLSHLHHMGFIERLDSEPLLFEDGNKHTLCTFPLPLGLDVSSDVETLFAAVEASLSDLDLFVNEVGWLLLNRRLWPSGSASEYALGRLMRSILMWILAEDEDLATILRDYLAKQLPLPGVRSINDPAPWPPVHGTRHAPSASVNNGGDYVASRRALVNRYAIPWLAALHNQDSDKYAAILYDICNEVVDNTSQFTWETLQHPEKDPDKYEKILRLMLRVSHNSIMFSASEALFVRWLRDMGSSRGTPPSLPSLTRIFQREPDSSQRYSILDGSVLLSDALRFEPWSLVADTASESGEGLQISLQWLRIFASSGISIPYITLEQMVNLVGQSEDAALDFTHILLLTAWQRSPDRERVQKLVATLHSRMHVSFIKSLQKRVEPTQSITILKRSLAVCLLLYGCDREKIVASGLISEGEMKDLPSRRKSSYQVPAMVDPIVIDPSLMVILEAYMSANNDTISCIIGRFLNCFLMDSPYLEAHEVDNFILRNGRMLCNSAFLFYGIQRQELFALRFGFLLRVVVVDTQPFRELLENLFGSEGDWEFRLAAVRKLFRLILDIKVPAQTVEGRQWRSSITDVFYFFFGSLWRDEKQEIRVAVEILCSTLLPSHFEEISLCWTELFATSPVEERLKLAAFLVQLRSQFPSWQVLSWNVILEILAEDHFDQEASNKRDGALSSHLSMYGLTATEEDGNSLSPQGMNNEMTSLRVSILLLSLDMVANGILVDHNDLLRIKLHVARVFGFDDVHAVPAPNGLTFLVKFGKLVSVPQYAIPCISQLLPLLDSPHPAPLISIEPPRGNTTPLLVGAVFIDVLLGLFSSAKEITSLPILSVKSLLESLSVVIYKHNFENIYIRHLQPSLKQAVTLTLELMLEDINYECRQLALYVTQAYIRKFHGTMRSLIHYALEQVAKLVISQSHTTQDPFLDQARSFLENTLQTYSSNGIFVGLIRRKLDRGIFVVLKQVLDANAKEKHGGESLREYLLRDTLPRAVESDRHVFQDVLNNLQTYVEDVHHQNYSKEFMMFVGQHLTLLARRISEWTPDFVSPGPLLNIAAILMQHNKAQSREMLSYTETVLRVALTRLTVDTPTLSRLVHVTSALYKRSDQQGTNIIIMVLFEILSDGLRMKSRVLSETIGALAQTIMTTHAAGVPLTRCYNNLFVGLAGPGLHFLFNHPWGDTRSEKDLKVSLVVAKMVFATVSESDMIAVMAEQGNEKLGRQSMSMRGWNVLVLAMLMEGSESWWDLMFSQLGALSVAHHAALKSYTHPNGTITESAIPDINHAYIAIKLWLMLAQKKSTRIGAGDDFALKVWEHLWPPFEALLSAFAPEVQAGLPMTLALLVWSTVADLFVFVRNLRSSVTLHTSSQLLILEGLKSLGTGSDAQVGKLSRAIRSLNEPPSYLSNEAMIDQVAKDIIATEKLRELDVLSREAAKMIPERRGIRQEYSQGPN</sequence>
<dbReference type="PROSITE" id="PS50081">
    <property type="entry name" value="ZF_DAG_PE_2"/>
    <property type="match status" value="1"/>
</dbReference>
<organism evidence="5 6">
    <name type="scientific">Marasmius oreades</name>
    <name type="common">fairy-ring Marasmius</name>
    <dbReference type="NCBI Taxonomy" id="181124"/>
    <lineage>
        <taxon>Eukaryota</taxon>
        <taxon>Fungi</taxon>
        <taxon>Dikarya</taxon>
        <taxon>Basidiomycota</taxon>
        <taxon>Agaricomycotina</taxon>
        <taxon>Agaricomycetes</taxon>
        <taxon>Agaricomycetidae</taxon>
        <taxon>Agaricales</taxon>
        <taxon>Marasmiineae</taxon>
        <taxon>Marasmiaceae</taxon>
        <taxon>Marasmius</taxon>
    </lineage>
</organism>
<dbReference type="InterPro" id="IPR002219">
    <property type="entry name" value="PKC_DAG/PE"/>
</dbReference>
<dbReference type="SUPFAM" id="SSF57889">
    <property type="entry name" value="Cysteine-rich domain"/>
    <property type="match status" value="1"/>
</dbReference>
<dbReference type="EMBL" id="CM032185">
    <property type="protein sequence ID" value="KAG7092480.1"/>
    <property type="molecule type" value="Genomic_DNA"/>
</dbReference>
<keyword evidence="2" id="KW-0862">Zinc</keyword>
<reference evidence="5" key="1">
    <citation type="journal article" date="2021" name="Genome Biol. Evol.">
        <title>The assembled and annotated genome of the fairy-ring fungus Marasmius oreades.</title>
        <authorList>
            <person name="Hiltunen M."/>
            <person name="Ament-Velasquez S.L."/>
            <person name="Johannesson H."/>
        </authorList>
    </citation>
    <scope>NUCLEOTIDE SEQUENCE</scope>
    <source>
        <strain evidence="5">03SP1</strain>
    </source>
</reference>
<evidence type="ECO:0000313" key="5">
    <source>
        <dbReference type="EMBL" id="KAG7092480.1"/>
    </source>
</evidence>
<dbReference type="RefSeq" id="XP_043008950.1">
    <property type="nucleotide sequence ID" value="XM_043153666.1"/>
</dbReference>
<evidence type="ECO:0000256" key="3">
    <source>
        <dbReference type="SAM" id="MobiDB-lite"/>
    </source>
</evidence>
<keyword evidence="6" id="KW-1185">Reference proteome</keyword>
<evidence type="ECO:0000256" key="1">
    <source>
        <dbReference type="ARBA" id="ARBA00022723"/>
    </source>
</evidence>
<dbReference type="OrthoDB" id="6270916at2759"/>
<proteinExistence type="predicted"/>
<dbReference type="SMART" id="SM00109">
    <property type="entry name" value="C1"/>
    <property type="match status" value="2"/>
</dbReference>
<gene>
    <name evidence="5" type="ORF">E1B28_008832</name>
</gene>